<keyword evidence="1" id="KW-0040">ANK repeat</keyword>
<organism evidence="2 3">
    <name type="scientific">Obba rivulosa</name>
    <dbReference type="NCBI Taxonomy" id="1052685"/>
    <lineage>
        <taxon>Eukaryota</taxon>
        <taxon>Fungi</taxon>
        <taxon>Dikarya</taxon>
        <taxon>Basidiomycota</taxon>
        <taxon>Agaricomycotina</taxon>
        <taxon>Agaricomycetes</taxon>
        <taxon>Polyporales</taxon>
        <taxon>Gelatoporiaceae</taxon>
        <taxon>Obba</taxon>
    </lineage>
</organism>
<sequence length="343" mass="38683">MPSSTKNHPGPDAPFRLNDCKVTLKVTKDSQQPTVLKLVSVTADHPHLGTVARLLFNKFGELKEHWIKDDLLKGTGYWGCELDEGMLFYLTHVHVMDESNHFRRIGRPQFLAYSPDPGHPSHMILARDDVEDSYKWRGSWTNAPIPTSDGQKSLSGSDMWLVQECRKEEHDPQAIRKKDHVGMTPIHVAAASLNITATKTLLDLGVDDDLLDRDNRDMMTPLMACRVKLEADRECAQRGGPQWLGHPEHGLDTEAVLKRAMSEAVGSDVEYVQQKKWGCTCGQCTGGWLSPRVQCTGGWLSPRVQYCLQGNADYTFDSMFDCIMEEDYEPLEPDVIEMDLWLA</sequence>
<proteinExistence type="predicted"/>
<dbReference type="EMBL" id="KV722336">
    <property type="protein sequence ID" value="OCH95449.1"/>
    <property type="molecule type" value="Genomic_DNA"/>
</dbReference>
<reference evidence="2 3" key="1">
    <citation type="submission" date="2016-07" db="EMBL/GenBank/DDBJ databases">
        <title>Draft genome of the white-rot fungus Obba rivulosa 3A-2.</title>
        <authorList>
            <consortium name="DOE Joint Genome Institute"/>
            <person name="Miettinen O."/>
            <person name="Riley R."/>
            <person name="Acob R."/>
            <person name="Barry K."/>
            <person name="Cullen D."/>
            <person name="De Vries R."/>
            <person name="Hainaut M."/>
            <person name="Hatakka A."/>
            <person name="Henrissat B."/>
            <person name="Hilden K."/>
            <person name="Kuo R."/>
            <person name="Labutti K."/>
            <person name="Lipzen A."/>
            <person name="Makela M.R."/>
            <person name="Sandor L."/>
            <person name="Spatafora J.W."/>
            <person name="Grigoriev I.V."/>
            <person name="Hibbett D.S."/>
        </authorList>
    </citation>
    <scope>NUCLEOTIDE SEQUENCE [LARGE SCALE GENOMIC DNA]</scope>
    <source>
        <strain evidence="2 3">3A-2</strain>
    </source>
</reference>
<name>A0A8E2DT48_9APHY</name>
<gene>
    <name evidence="2" type="ORF">OBBRIDRAFT_831007</name>
</gene>
<dbReference type="AlphaFoldDB" id="A0A8E2DT48"/>
<evidence type="ECO:0000313" key="3">
    <source>
        <dbReference type="Proteomes" id="UP000250043"/>
    </source>
</evidence>
<dbReference type="PROSITE" id="PS50088">
    <property type="entry name" value="ANK_REPEAT"/>
    <property type="match status" value="1"/>
</dbReference>
<dbReference type="InterPro" id="IPR002110">
    <property type="entry name" value="Ankyrin_rpt"/>
</dbReference>
<evidence type="ECO:0000313" key="2">
    <source>
        <dbReference type="EMBL" id="OCH95449.1"/>
    </source>
</evidence>
<keyword evidence="3" id="KW-1185">Reference proteome</keyword>
<dbReference type="OrthoDB" id="2753421at2759"/>
<dbReference type="Gene3D" id="1.25.40.20">
    <property type="entry name" value="Ankyrin repeat-containing domain"/>
    <property type="match status" value="1"/>
</dbReference>
<evidence type="ECO:0000256" key="1">
    <source>
        <dbReference type="PROSITE-ProRule" id="PRU00023"/>
    </source>
</evidence>
<accession>A0A8E2DT48</accession>
<protein>
    <submittedName>
        <fullName evidence="2">Uncharacterized protein</fullName>
    </submittedName>
</protein>
<dbReference type="PROSITE" id="PS50297">
    <property type="entry name" value="ANK_REP_REGION"/>
    <property type="match status" value="1"/>
</dbReference>
<feature type="repeat" description="ANK" evidence="1">
    <location>
        <begin position="181"/>
        <end position="213"/>
    </location>
</feature>
<dbReference type="SUPFAM" id="SSF48403">
    <property type="entry name" value="Ankyrin repeat"/>
    <property type="match status" value="1"/>
</dbReference>
<dbReference type="InterPro" id="IPR036770">
    <property type="entry name" value="Ankyrin_rpt-contain_sf"/>
</dbReference>
<dbReference type="Proteomes" id="UP000250043">
    <property type="component" value="Unassembled WGS sequence"/>
</dbReference>